<protein>
    <submittedName>
        <fullName evidence="1">Uncharacterized protein</fullName>
    </submittedName>
</protein>
<dbReference type="EMBL" id="BK016044">
    <property type="protein sequence ID" value="DAF91072.1"/>
    <property type="molecule type" value="Genomic_DNA"/>
</dbReference>
<organism evidence="1">
    <name type="scientific">Siphoviridae sp. ct7aK2</name>
    <dbReference type="NCBI Taxonomy" id="2825351"/>
    <lineage>
        <taxon>Viruses</taxon>
        <taxon>Duplodnaviria</taxon>
        <taxon>Heunggongvirae</taxon>
        <taxon>Uroviricota</taxon>
        <taxon>Caudoviricetes</taxon>
    </lineage>
</organism>
<evidence type="ECO:0000313" key="1">
    <source>
        <dbReference type="EMBL" id="DAF91072.1"/>
    </source>
</evidence>
<sequence length="166" mass="18867">MDSGFTCDSSDFDELVLRLTGKEIKQAKKKALRKGSVTLVRGTRKEMRSSGFRFRGWMNKAIKYKVHRSGNSSTVHLFGELGDSSKDRGIVRYLEIGTGERYRSKKTSYRGRKRTTQIIPGRKKGYSGKIKGYGFFGKARDGLSTQVQNEMSTTMESEIRKISFLK</sequence>
<accession>A0A8S5U9D4</accession>
<proteinExistence type="predicted"/>
<reference evidence="1" key="1">
    <citation type="journal article" date="2021" name="Proc. Natl. Acad. Sci. U.S.A.">
        <title>A Catalog of Tens of Thousands of Viruses from Human Metagenomes Reveals Hidden Associations with Chronic Diseases.</title>
        <authorList>
            <person name="Tisza M.J."/>
            <person name="Buck C.B."/>
        </authorList>
    </citation>
    <scope>NUCLEOTIDE SEQUENCE</scope>
    <source>
        <strain evidence="1">Ct7aK2</strain>
    </source>
</reference>
<name>A0A8S5U9D4_9CAUD</name>